<evidence type="ECO:0000313" key="6">
    <source>
        <dbReference type="Proteomes" id="UP001412067"/>
    </source>
</evidence>
<dbReference type="PANTHER" id="PTHR33091:SF29">
    <property type="entry name" value="SUBTILISIN INHIBITOR 1"/>
    <property type="match status" value="1"/>
</dbReference>
<dbReference type="PRINTS" id="PR00292">
    <property type="entry name" value="POTATOINHBTR"/>
</dbReference>
<comment type="similarity">
    <text evidence="1">Belongs to the protease inhibitor I13 (potato type I serine protease inhibitor) family.</text>
</comment>
<dbReference type="Gene3D" id="3.30.10.10">
    <property type="entry name" value="Trypsin Inhibitor V, subunit A"/>
    <property type="match status" value="1"/>
</dbReference>
<organism evidence="5 6">
    <name type="scientific">Platanthera guangdongensis</name>
    <dbReference type="NCBI Taxonomy" id="2320717"/>
    <lineage>
        <taxon>Eukaryota</taxon>
        <taxon>Viridiplantae</taxon>
        <taxon>Streptophyta</taxon>
        <taxon>Embryophyta</taxon>
        <taxon>Tracheophyta</taxon>
        <taxon>Spermatophyta</taxon>
        <taxon>Magnoliopsida</taxon>
        <taxon>Liliopsida</taxon>
        <taxon>Asparagales</taxon>
        <taxon>Orchidaceae</taxon>
        <taxon>Orchidoideae</taxon>
        <taxon>Orchideae</taxon>
        <taxon>Orchidinae</taxon>
        <taxon>Platanthera</taxon>
    </lineage>
</organism>
<evidence type="ECO:0000256" key="1">
    <source>
        <dbReference type="ARBA" id="ARBA00008210"/>
    </source>
</evidence>
<protein>
    <submittedName>
        <fullName evidence="5">Uncharacterized protein</fullName>
    </submittedName>
</protein>
<feature type="region of interest" description="Disordered" evidence="4">
    <location>
        <begin position="1"/>
        <end position="29"/>
    </location>
</feature>
<evidence type="ECO:0000256" key="3">
    <source>
        <dbReference type="ARBA" id="ARBA00022900"/>
    </source>
</evidence>
<accession>A0ABR2M355</accession>
<gene>
    <name evidence="5" type="ORF">KSP40_PGU015937</name>
</gene>
<dbReference type="InterPro" id="IPR036354">
    <property type="entry name" value="Prot_inh_pot1_sf"/>
</dbReference>
<keyword evidence="6" id="KW-1185">Reference proteome</keyword>
<name>A0ABR2M355_9ASPA</name>
<feature type="compositionally biased region" description="Basic and acidic residues" evidence="4">
    <location>
        <begin position="12"/>
        <end position="25"/>
    </location>
</feature>
<dbReference type="Proteomes" id="UP001412067">
    <property type="component" value="Unassembled WGS sequence"/>
</dbReference>
<feature type="compositionally biased region" description="Polar residues" evidence="4">
    <location>
        <begin position="1"/>
        <end position="11"/>
    </location>
</feature>
<keyword evidence="3" id="KW-0722">Serine protease inhibitor</keyword>
<evidence type="ECO:0000256" key="4">
    <source>
        <dbReference type="SAM" id="MobiDB-lite"/>
    </source>
</evidence>
<sequence length="110" mass="12299">MDDETANSSANKKNDDGERSARDNWPEAVGLTGEEAKNCIKEENSLFHLEIVGPDHMVTADFRMDRVRIYVDSDGMVIRTPTVGGYKPWIRKEQSVLVAAASGKKKEEED</sequence>
<dbReference type="EMBL" id="JBBWWR010000013">
    <property type="protein sequence ID" value="KAK8956441.1"/>
    <property type="molecule type" value="Genomic_DNA"/>
</dbReference>
<dbReference type="InterPro" id="IPR000864">
    <property type="entry name" value="Prot_inh_pot1"/>
</dbReference>
<reference evidence="5 6" key="1">
    <citation type="journal article" date="2022" name="Nat. Plants">
        <title>Genomes of leafy and leafless Platanthera orchids illuminate the evolution of mycoheterotrophy.</title>
        <authorList>
            <person name="Li M.H."/>
            <person name="Liu K.W."/>
            <person name="Li Z."/>
            <person name="Lu H.C."/>
            <person name="Ye Q.L."/>
            <person name="Zhang D."/>
            <person name="Wang J.Y."/>
            <person name="Li Y.F."/>
            <person name="Zhong Z.M."/>
            <person name="Liu X."/>
            <person name="Yu X."/>
            <person name="Liu D.K."/>
            <person name="Tu X.D."/>
            <person name="Liu B."/>
            <person name="Hao Y."/>
            <person name="Liao X.Y."/>
            <person name="Jiang Y.T."/>
            <person name="Sun W.H."/>
            <person name="Chen J."/>
            <person name="Chen Y.Q."/>
            <person name="Ai Y."/>
            <person name="Zhai J.W."/>
            <person name="Wu S.S."/>
            <person name="Zhou Z."/>
            <person name="Hsiao Y.Y."/>
            <person name="Wu W.L."/>
            <person name="Chen Y.Y."/>
            <person name="Lin Y.F."/>
            <person name="Hsu J.L."/>
            <person name="Li C.Y."/>
            <person name="Wang Z.W."/>
            <person name="Zhao X."/>
            <person name="Zhong W.Y."/>
            <person name="Ma X.K."/>
            <person name="Ma L."/>
            <person name="Huang J."/>
            <person name="Chen G.Z."/>
            <person name="Huang M.Z."/>
            <person name="Huang L."/>
            <person name="Peng D.H."/>
            <person name="Luo Y.B."/>
            <person name="Zou S.Q."/>
            <person name="Chen S.P."/>
            <person name="Lan S."/>
            <person name="Tsai W.C."/>
            <person name="Van de Peer Y."/>
            <person name="Liu Z.J."/>
        </authorList>
    </citation>
    <scope>NUCLEOTIDE SEQUENCE [LARGE SCALE GENOMIC DNA]</scope>
    <source>
        <strain evidence="5">Lor288</strain>
    </source>
</reference>
<evidence type="ECO:0000256" key="2">
    <source>
        <dbReference type="ARBA" id="ARBA00022690"/>
    </source>
</evidence>
<dbReference type="SUPFAM" id="SSF54654">
    <property type="entry name" value="CI-2 family of serine protease inhibitors"/>
    <property type="match status" value="1"/>
</dbReference>
<comment type="caution">
    <text evidence="5">The sequence shown here is derived from an EMBL/GenBank/DDBJ whole genome shotgun (WGS) entry which is preliminary data.</text>
</comment>
<keyword evidence="2" id="KW-0646">Protease inhibitor</keyword>
<evidence type="ECO:0000313" key="5">
    <source>
        <dbReference type="EMBL" id="KAK8956441.1"/>
    </source>
</evidence>
<dbReference type="PANTHER" id="PTHR33091">
    <property type="entry name" value="PROTEIN, PUTATIVE, EXPRESSED-RELATED"/>
    <property type="match status" value="1"/>
</dbReference>
<dbReference type="Pfam" id="PF00280">
    <property type="entry name" value="potato_inhibit"/>
    <property type="match status" value="1"/>
</dbReference>
<proteinExistence type="inferred from homology"/>